<evidence type="ECO:0000259" key="7">
    <source>
        <dbReference type="Pfam" id="PF25917"/>
    </source>
</evidence>
<feature type="domain" description="Multidrug resistance protein MdtA-like barrel-sandwich hybrid" evidence="7">
    <location>
        <begin position="59"/>
        <end position="190"/>
    </location>
</feature>
<feature type="domain" description="Multidrug resistance protein MdtA-like C-terminal permuted SH3" evidence="9">
    <location>
        <begin position="284"/>
        <end position="339"/>
    </location>
</feature>
<keyword evidence="3" id="KW-0813">Transport</keyword>
<protein>
    <submittedName>
        <fullName evidence="10">Macrolide export protein MacA</fullName>
    </submittedName>
</protein>
<dbReference type="RefSeq" id="WP_150802426.1">
    <property type="nucleotide sequence ID" value="NZ_CABVHY010000003.1"/>
</dbReference>
<dbReference type="Gene3D" id="2.40.50.100">
    <property type="match status" value="1"/>
</dbReference>
<dbReference type="GO" id="GO:0015562">
    <property type="term" value="F:efflux transmembrane transporter activity"/>
    <property type="evidence" value="ECO:0007669"/>
    <property type="project" value="TreeGrafter"/>
</dbReference>
<dbReference type="Gene3D" id="2.40.420.20">
    <property type="match status" value="1"/>
</dbReference>
<dbReference type="SUPFAM" id="SSF111369">
    <property type="entry name" value="HlyD-like secretion proteins"/>
    <property type="match status" value="1"/>
</dbReference>
<evidence type="ECO:0000259" key="8">
    <source>
        <dbReference type="Pfam" id="PF25954"/>
    </source>
</evidence>
<dbReference type="NCBIfam" id="TIGR01730">
    <property type="entry name" value="RND_mfp"/>
    <property type="match status" value="1"/>
</dbReference>
<dbReference type="Proteomes" id="UP000379480">
    <property type="component" value="Unassembled WGS sequence"/>
</dbReference>
<keyword evidence="4 5" id="KW-0175">Coiled coil</keyword>
<dbReference type="Gene3D" id="1.10.287.470">
    <property type="entry name" value="Helix hairpin bin"/>
    <property type="match status" value="1"/>
</dbReference>
<feature type="domain" description="Multidrug resistance protein MdtA-like alpha-helical hairpin" evidence="6">
    <location>
        <begin position="95"/>
        <end position="164"/>
    </location>
</feature>
<dbReference type="PROSITE" id="PS51257">
    <property type="entry name" value="PROKAR_LIPOPROTEIN"/>
    <property type="match status" value="1"/>
</dbReference>
<sequence>MKRLLTVLAVGVLLAACSKKEPPPEPVRPVLSIEVQSESEENLGRFAGSIQARYESNLGFRVSGRIASRNVDVGSEVEKGALLATLDPTDQQNQLRASQGDLARIEAQWINAQANARRQQELFDRGVGAQAQLDIAQTDLKTTSASLEQARAAVNQARDQLNYSELRTDHAAIVTAWNAEAGQVVSAGQQVVTLARPDIKEAVIDLPASLVERLPAEVVFKVAAQLDPSINTSAIVREIEPQAQSATRTRRARLTLAETPGGFRLGTAISVTLSSAIEPRIELPFSAVQDVDGKSRIWVIDTQTQTVSPREVTFVSRNGNTVVLASGVKAGERVVSAGVNSLKPGQKVKVDEGSRR</sequence>
<evidence type="ECO:0000256" key="5">
    <source>
        <dbReference type="SAM" id="Coils"/>
    </source>
</evidence>
<dbReference type="Pfam" id="PF25967">
    <property type="entry name" value="RND-MFP_C"/>
    <property type="match status" value="1"/>
</dbReference>
<evidence type="ECO:0000259" key="9">
    <source>
        <dbReference type="Pfam" id="PF25967"/>
    </source>
</evidence>
<dbReference type="EMBL" id="CABVHY010000003">
    <property type="protein sequence ID" value="VVN77784.1"/>
    <property type="molecule type" value="Genomic_DNA"/>
</dbReference>
<dbReference type="InterPro" id="IPR058625">
    <property type="entry name" value="MdtA-like_BSH"/>
</dbReference>
<dbReference type="Gene3D" id="2.40.30.170">
    <property type="match status" value="1"/>
</dbReference>
<dbReference type="Pfam" id="PF25876">
    <property type="entry name" value="HH_MFP_RND"/>
    <property type="match status" value="1"/>
</dbReference>
<comment type="similarity">
    <text evidence="2">Belongs to the membrane fusion protein (MFP) (TC 8.A.1) family.</text>
</comment>
<gene>
    <name evidence="10" type="primary">macA_1</name>
    <name evidence="10" type="ORF">PS723_00842</name>
</gene>
<dbReference type="Pfam" id="PF25954">
    <property type="entry name" value="Beta-barrel_RND_2"/>
    <property type="match status" value="1"/>
</dbReference>
<proteinExistence type="inferred from homology"/>
<evidence type="ECO:0000259" key="6">
    <source>
        <dbReference type="Pfam" id="PF25876"/>
    </source>
</evidence>
<dbReference type="AlphaFoldDB" id="A0A5E7AM41"/>
<evidence type="ECO:0000256" key="1">
    <source>
        <dbReference type="ARBA" id="ARBA00004196"/>
    </source>
</evidence>
<evidence type="ECO:0000256" key="3">
    <source>
        <dbReference type="ARBA" id="ARBA00022448"/>
    </source>
</evidence>
<feature type="coiled-coil region" evidence="5">
    <location>
        <begin position="140"/>
        <end position="167"/>
    </location>
</feature>
<dbReference type="InterPro" id="IPR006143">
    <property type="entry name" value="RND_pump_MFP"/>
</dbReference>
<feature type="domain" description="CusB-like beta-barrel" evidence="8">
    <location>
        <begin position="204"/>
        <end position="275"/>
    </location>
</feature>
<comment type="subcellular location">
    <subcellularLocation>
        <location evidence="1">Cell envelope</location>
    </subcellularLocation>
</comment>
<dbReference type="PANTHER" id="PTHR30469">
    <property type="entry name" value="MULTIDRUG RESISTANCE PROTEIN MDTA"/>
    <property type="match status" value="1"/>
</dbReference>
<dbReference type="OrthoDB" id="9813967at2"/>
<evidence type="ECO:0000256" key="2">
    <source>
        <dbReference type="ARBA" id="ARBA00009477"/>
    </source>
</evidence>
<dbReference type="InterPro" id="IPR058624">
    <property type="entry name" value="MdtA-like_HH"/>
</dbReference>
<name>A0A5E7AM41_PSEFL</name>
<accession>A0A5E7AM41</accession>
<dbReference type="Pfam" id="PF25917">
    <property type="entry name" value="BSH_RND"/>
    <property type="match status" value="1"/>
</dbReference>
<evidence type="ECO:0000313" key="10">
    <source>
        <dbReference type="EMBL" id="VVN77784.1"/>
    </source>
</evidence>
<evidence type="ECO:0000313" key="11">
    <source>
        <dbReference type="Proteomes" id="UP000379480"/>
    </source>
</evidence>
<dbReference type="GO" id="GO:1990281">
    <property type="term" value="C:efflux pump complex"/>
    <property type="evidence" value="ECO:0007669"/>
    <property type="project" value="TreeGrafter"/>
</dbReference>
<reference evidence="10 11" key="1">
    <citation type="submission" date="2019-09" db="EMBL/GenBank/DDBJ databases">
        <authorList>
            <person name="Chandra G."/>
            <person name="Truman W A."/>
        </authorList>
    </citation>
    <scope>NUCLEOTIDE SEQUENCE [LARGE SCALE GENOMIC DNA]</scope>
    <source>
        <strain evidence="10">PS723</strain>
    </source>
</reference>
<dbReference type="InterPro" id="IPR058792">
    <property type="entry name" value="Beta-barrel_RND_2"/>
</dbReference>
<dbReference type="PANTHER" id="PTHR30469:SF15">
    <property type="entry name" value="HLYD FAMILY OF SECRETION PROTEINS"/>
    <property type="match status" value="1"/>
</dbReference>
<evidence type="ECO:0000256" key="4">
    <source>
        <dbReference type="ARBA" id="ARBA00023054"/>
    </source>
</evidence>
<dbReference type="InterPro" id="IPR058627">
    <property type="entry name" value="MdtA-like_C"/>
</dbReference>
<organism evidence="10 11">
    <name type="scientific">Pseudomonas fluorescens</name>
    <dbReference type="NCBI Taxonomy" id="294"/>
    <lineage>
        <taxon>Bacteria</taxon>
        <taxon>Pseudomonadati</taxon>
        <taxon>Pseudomonadota</taxon>
        <taxon>Gammaproteobacteria</taxon>
        <taxon>Pseudomonadales</taxon>
        <taxon>Pseudomonadaceae</taxon>
        <taxon>Pseudomonas</taxon>
    </lineage>
</organism>